<keyword evidence="2" id="KW-1185">Reference proteome</keyword>
<protein>
    <submittedName>
        <fullName evidence="1">Uncharacterized protein</fullName>
    </submittedName>
</protein>
<comment type="caution">
    <text evidence="1">The sequence shown here is derived from an EMBL/GenBank/DDBJ whole genome shotgun (WGS) entry which is preliminary data.</text>
</comment>
<dbReference type="Proteomes" id="UP000321750">
    <property type="component" value="Unassembled WGS sequence"/>
</dbReference>
<sequence>MALAQSASGPTLTGDTAFSAMAGSVRACVLPTNLPTADAVCAEALLAPSALRSKAAEQIRVFFRSKCRER</sequence>
<organism evidence="1 2">
    <name type="scientific">Methylobacterium gnaphalii</name>
    <dbReference type="NCBI Taxonomy" id="1010610"/>
    <lineage>
        <taxon>Bacteria</taxon>
        <taxon>Pseudomonadati</taxon>
        <taxon>Pseudomonadota</taxon>
        <taxon>Alphaproteobacteria</taxon>
        <taxon>Hyphomicrobiales</taxon>
        <taxon>Methylobacteriaceae</taxon>
        <taxon>Methylobacterium</taxon>
    </lineage>
</organism>
<dbReference type="EMBL" id="BJZV01000028">
    <property type="protein sequence ID" value="GEP12041.1"/>
    <property type="molecule type" value="Genomic_DNA"/>
</dbReference>
<gene>
    <name evidence="1" type="ORF">MGN01_38860</name>
</gene>
<proteinExistence type="predicted"/>
<reference evidence="1 2" key="1">
    <citation type="submission" date="2019-07" db="EMBL/GenBank/DDBJ databases">
        <title>Whole genome shotgun sequence of Methylobacterium gnaphalii NBRC 107716.</title>
        <authorList>
            <person name="Hosoyama A."/>
            <person name="Uohara A."/>
            <person name="Ohji S."/>
            <person name="Ichikawa N."/>
        </authorList>
    </citation>
    <scope>NUCLEOTIDE SEQUENCE [LARGE SCALE GENOMIC DNA]</scope>
    <source>
        <strain evidence="1 2">NBRC 107716</strain>
    </source>
</reference>
<accession>A0A512JQ28</accession>
<dbReference type="AlphaFoldDB" id="A0A512JQ28"/>
<evidence type="ECO:0000313" key="2">
    <source>
        <dbReference type="Proteomes" id="UP000321750"/>
    </source>
</evidence>
<evidence type="ECO:0000313" key="1">
    <source>
        <dbReference type="EMBL" id="GEP12041.1"/>
    </source>
</evidence>
<name>A0A512JQ28_9HYPH</name>